<evidence type="ECO:0000313" key="2">
    <source>
        <dbReference type="Proteomes" id="UP001196980"/>
    </source>
</evidence>
<dbReference type="Proteomes" id="UP001196980">
    <property type="component" value="Unassembled WGS sequence"/>
</dbReference>
<keyword evidence="2" id="KW-1185">Reference proteome</keyword>
<feature type="non-terminal residue" evidence="1">
    <location>
        <position position="195"/>
    </location>
</feature>
<reference evidence="1 2" key="1">
    <citation type="journal article" date="2020" name="J Geophys Res Biogeosci">
        <title>Magnetotaxis as an Adaptation to Enable Bacterial Shuttling of Microbial Sulfur and Sulfur Cycling Across Aquatic Oxic#Anoxic Interfaces.</title>
        <authorList>
            <person name="Li J."/>
            <person name="Liu P."/>
            <person name="Wang J."/>
            <person name="Roberts A.P."/>
            <person name="Pan Y."/>
        </authorList>
    </citation>
    <scope>NUCLEOTIDE SEQUENCE [LARGE SCALE GENOMIC DNA]</scope>
    <source>
        <strain evidence="1 2">MYR-1_YQ</strain>
    </source>
</reference>
<organism evidence="1 2">
    <name type="scientific">Candidatus Magnetobacterium casense</name>
    <dbReference type="NCBI Taxonomy" id="1455061"/>
    <lineage>
        <taxon>Bacteria</taxon>
        <taxon>Pseudomonadati</taxon>
        <taxon>Nitrospirota</taxon>
        <taxon>Thermodesulfovibrionia</taxon>
        <taxon>Thermodesulfovibrionales</taxon>
        <taxon>Candidatus Magnetobacteriaceae</taxon>
        <taxon>Candidatus Magnetobacterium</taxon>
    </lineage>
</organism>
<name>A0ABS6S4D3_9BACT</name>
<gene>
    <name evidence="1" type="ORF">HWQ67_17980</name>
</gene>
<proteinExistence type="predicted"/>
<sequence>MTDYPMQGRFMPNPVLGKGMKFPYEVTPEGGVAVAEGEELINAAIWQVLGTRCAVGDTPGEDETLPTFGSQISACLYLKIGPQTKPLIMAYVINAIKTWIRQVEIGEVRFLSDALDDMGNSDNFDALEDIEKGIERVNISYTILATQQPGNCVYPFYLDNDLRIMGYGEDYCRGEIIWLNNTPIGRMHYHRSHTP</sequence>
<protein>
    <submittedName>
        <fullName evidence="1">GPW/gp25 family protein</fullName>
    </submittedName>
</protein>
<evidence type="ECO:0000313" key="1">
    <source>
        <dbReference type="EMBL" id="MBV6343465.1"/>
    </source>
</evidence>
<dbReference type="RefSeq" id="WP_218254081.1">
    <property type="nucleotide sequence ID" value="NZ_JABXWD010000608.1"/>
</dbReference>
<comment type="caution">
    <text evidence="1">The sequence shown here is derived from an EMBL/GenBank/DDBJ whole genome shotgun (WGS) entry which is preliminary data.</text>
</comment>
<dbReference type="EMBL" id="JABXWD010000608">
    <property type="protein sequence ID" value="MBV6343465.1"/>
    <property type="molecule type" value="Genomic_DNA"/>
</dbReference>
<accession>A0ABS6S4D3</accession>